<sequence>MPAADVRKTSITQLLNPVIEPPKPTPSSHSLPQFDQLPYSRPKSPPRIIGGHHRQEQYQHQRQSPPSVRPPSPPQFGLRAASWDASTDYDRPQDDDYETRGPSYSGQVTNRTARAWQPPAVPQPLTYEHHNASTMMQNERAALSGNHFGFPSSQPPPLFQMVYAGPHAEFQTSERVSTRLAVRAITDKPVEPGRTAQQRVAPFPPSPLEPGVSGQLDFGTSRKRIRKSEEAEGESSTAPGGDAGSVKPKKIRTKPKITFTPSNGTWTKAKKNYPARKRNEGTTQLRTSTTEKAIVDGKEVALSFIRDPTTSLETVLKPGVVFAELQFARCMSNRYKSDEFPRCVSCTRRWAGDTCRFQGIRFLIRDDKRQLIGVSFATDQVAESPAMALPAKWNVDLQPHHYDRVMGTVAKSLLPHLLTEKNHSGGDVIRRPRETDVRATCDTCMTSLFSNSWMCRQCGREACADCFKTVVDVTASLPVLSPTERAARQMRRDKHAQTNPFFLSCTRRHEHQWSFFSRVSRFCDTELDDAIEEMTKLLERIGSLEEVTRRHGQPTAPIDDMAIGTMAAPSSAPAGNSVDTAAESSTNGALVTSGLATRQSKDKIPDVPSVGFILENTTPPGAPPPTTPIVPSWPITYFKDSDLTEEIFRTAWMRGEPVVVTGLGDKFNINWTPEFFMGKYSSQSCLIIETQKDANKRITVGEFFSWFGKYEDRTDEWKLKDWPPSSDFKTAFPELFEDFIRAVPAPTYTRKDGAMNIASHFPTNAIAPDLGPKMYNAFASTEAPGSKGSTRLHMDMADAVNIMLHSEKCANGNPGCAAWDVFRAEDSSTIRKFLRKLFKGTYHNDPIHAQMFYLDSDLRQKLYDEFGVKSWRIYQQPGEAVFIPAGCAHQVANLADCIKVACDFVSPENIERCEMLTQEFRDQNQSLVWKEDVLQLRTMLWFAWLSCRRNQKEKEQREEQERKETSVG</sequence>
<dbReference type="PROSITE" id="PS51184">
    <property type="entry name" value="JMJC"/>
    <property type="match status" value="1"/>
</dbReference>
<dbReference type="SUPFAM" id="SSF51197">
    <property type="entry name" value="Clavaminate synthase-like"/>
    <property type="match status" value="1"/>
</dbReference>
<proteinExistence type="predicted"/>
<evidence type="ECO:0000256" key="2">
    <source>
        <dbReference type="ARBA" id="ARBA00022723"/>
    </source>
</evidence>
<dbReference type="GO" id="GO:0003712">
    <property type="term" value="F:transcription coregulator activity"/>
    <property type="evidence" value="ECO:0007669"/>
    <property type="project" value="TreeGrafter"/>
</dbReference>
<dbReference type="GO" id="GO:0046872">
    <property type="term" value="F:metal ion binding"/>
    <property type="evidence" value="ECO:0007669"/>
    <property type="project" value="UniProtKB-KW"/>
</dbReference>
<organism evidence="6 7">
    <name type="scientific">Rickenella mellea</name>
    <dbReference type="NCBI Taxonomy" id="50990"/>
    <lineage>
        <taxon>Eukaryota</taxon>
        <taxon>Fungi</taxon>
        <taxon>Dikarya</taxon>
        <taxon>Basidiomycota</taxon>
        <taxon>Agaricomycotina</taxon>
        <taxon>Agaricomycetes</taxon>
        <taxon>Hymenochaetales</taxon>
        <taxon>Rickenellaceae</taxon>
        <taxon>Rickenella</taxon>
    </lineage>
</organism>
<dbReference type="Gene3D" id="2.60.120.650">
    <property type="entry name" value="Cupin"/>
    <property type="match status" value="1"/>
</dbReference>
<evidence type="ECO:0000313" key="7">
    <source>
        <dbReference type="Proteomes" id="UP000294933"/>
    </source>
</evidence>
<reference evidence="6 7" key="1">
    <citation type="submission" date="2018-06" db="EMBL/GenBank/DDBJ databases">
        <title>A transcriptomic atlas of mushroom development highlights an independent origin of complex multicellularity.</title>
        <authorList>
            <consortium name="DOE Joint Genome Institute"/>
            <person name="Krizsan K."/>
            <person name="Almasi E."/>
            <person name="Merenyi Z."/>
            <person name="Sahu N."/>
            <person name="Viragh M."/>
            <person name="Koszo T."/>
            <person name="Mondo S."/>
            <person name="Kiss B."/>
            <person name="Balint B."/>
            <person name="Kues U."/>
            <person name="Barry K."/>
            <person name="Hegedus J.C."/>
            <person name="Henrissat B."/>
            <person name="Johnson J."/>
            <person name="Lipzen A."/>
            <person name="Ohm R."/>
            <person name="Nagy I."/>
            <person name="Pangilinan J."/>
            <person name="Yan J."/>
            <person name="Xiong Y."/>
            <person name="Grigoriev I.V."/>
            <person name="Hibbett D.S."/>
            <person name="Nagy L.G."/>
        </authorList>
    </citation>
    <scope>NUCLEOTIDE SEQUENCE [LARGE SCALE GENOMIC DNA]</scope>
    <source>
        <strain evidence="6 7">SZMC22713</strain>
    </source>
</reference>
<evidence type="ECO:0000256" key="4">
    <source>
        <dbReference type="SAM" id="MobiDB-lite"/>
    </source>
</evidence>
<name>A0A4R5XDL5_9AGAM</name>
<evidence type="ECO:0000256" key="1">
    <source>
        <dbReference type="ARBA" id="ARBA00004123"/>
    </source>
</evidence>
<feature type="region of interest" description="Disordered" evidence="4">
    <location>
        <begin position="1"/>
        <end position="106"/>
    </location>
</feature>
<dbReference type="OrthoDB" id="1667110at2759"/>
<dbReference type="InterPro" id="IPR045109">
    <property type="entry name" value="LSDs-like"/>
</dbReference>
<dbReference type="VEuPathDB" id="FungiDB:BD410DRAFT_757791"/>
<dbReference type="GO" id="GO:0006357">
    <property type="term" value="P:regulation of transcription by RNA polymerase II"/>
    <property type="evidence" value="ECO:0007669"/>
    <property type="project" value="TreeGrafter"/>
</dbReference>
<dbReference type="AlphaFoldDB" id="A0A4R5XDL5"/>
<comment type="subcellular location">
    <subcellularLocation>
        <location evidence="1">Nucleus</location>
    </subcellularLocation>
</comment>
<keyword evidence="7" id="KW-1185">Reference proteome</keyword>
<dbReference type="Pfam" id="PF02373">
    <property type="entry name" value="JmjC"/>
    <property type="match status" value="1"/>
</dbReference>
<dbReference type="GO" id="GO:0000785">
    <property type="term" value="C:chromatin"/>
    <property type="evidence" value="ECO:0007669"/>
    <property type="project" value="TreeGrafter"/>
</dbReference>
<evidence type="ECO:0000256" key="3">
    <source>
        <dbReference type="ARBA" id="ARBA00023242"/>
    </source>
</evidence>
<keyword evidence="2" id="KW-0479">Metal-binding</keyword>
<keyword evidence="3" id="KW-0539">Nucleus</keyword>
<dbReference type="PANTHER" id="PTHR12549">
    <property type="entry name" value="JMJC DOMAIN-CONTAINING HISTONE DEMETHYLATION PROTEIN"/>
    <property type="match status" value="1"/>
</dbReference>
<feature type="region of interest" description="Disordered" evidence="4">
    <location>
        <begin position="185"/>
        <end position="285"/>
    </location>
</feature>
<feature type="domain" description="JmjC" evidence="5">
    <location>
        <begin position="750"/>
        <end position="921"/>
    </location>
</feature>
<protein>
    <recommendedName>
        <fullName evidence="5">JmjC domain-containing protein</fullName>
    </recommendedName>
</protein>
<dbReference type="GO" id="GO:0032454">
    <property type="term" value="F:histone H3K9 demethylase activity"/>
    <property type="evidence" value="ECO:0007669"/>
    <property type="project" value="InterPro"/>
</dbReference>
<dbReference type="GO" id="GO:0000118">
    <property type="term" value="C:histone deacetylase complex"/>
    <property type="evidence" value="ECO:0007669"/>
    <property type="project" value="TreeGrafter"/>
</dbReference>
<dbReference type="EMBL" id="ML170156">
    <property type="protein sequence ID" value="TDL29141.1"/>
    <property type="molecule type" value="Genomic_DNA"/>
</dbReference>
<dbReference type="SMART" id="SM00558">
    <property type="entry name" value="JmjC"/>
    <property type="match status" value="1"/>
</dbReference>
<dbReference type="PANTHER" id="PTHR12549:SF38">
    <property type="entry name" value="JMJC DOMAIN-CONTAINING HISTONE DEMETHYLASE 2, ISOFORM A"/>
    <property type="match status" value="1"/>
</dbReference>
<dbReference type="Proteomes" id="UP000294933">
    <property type="component" value="Unassembled WGS sequence"/>
</dbReference>
<evidence type="ECO:0000259" key="5">
    <source>
        <dbReference type="PROSITE" id="PS51184"/>
    </source>
</evidence>
<evidence type="ECO:0000313" key="6">
    <source>
        <dbReference type="EMBL" id="TDL29141.1"/>
    </source>
</evidence>
<dbReference type="InterPro" id="IPR003347">
    <property type="entry name" value="JmjC_dom"/>
</dbReference>
<gene>
    <name evidence="6" type="ORF">BD410DRAFT_757791</name>
</gene>
<dbReference type="STRING" id="50990.A0A4R5XDL5"/>
<accession>A0A4R5XDL5</accession>
<dbReference type="GO" id="GO:0031490">
    <property type="term" value="F:chromatin DNA binding"/>
    <property type="evidence" value="ECO:0007669"/>
    <property type="project" value="TreeGrafter"/>
</dbReference>